<accession>A0A8D3WZP5</accession>
<dbReference type="AlphaFoldDB" id="A0A8D3WZP5"/>
<dbReference type="KEGG" id="bmh:BMWSH_2804"/>
<name>A0A8D3WZP5_PRIMW</name>
<evidence type="ECO:0000256" key="1">
    <source>
        <dbReference type="SAM" id="Coils"/>
    </source>
</evidence>
<keyword evidence="1" id="KW-0175">Coiled coil</keyword>
<dbReference type="EMBL" id="CP003017">
    <property type="protein sequence ID" value="AEN89686.1"/>
    <property type="molecule type" value="Genomic_DNA"/>
</dbReference>
<feature type="coiled-coil region" evidence="1">
    <location>
        <begin position="181"/>
        <end position="212"/>
    </location>
</feature>
<gene>
    <name evidence="2" type="ORF">BMWSH_2804</name>
</gene>
<sequence length="220" mass="24794">MKLKQLFTKVNKTITAGEETLQVQRQELSHLQSQLQDKQTKLSQVSNALNVISASLVIDENDKQALAQKGKAENTIESLKVDIATLEGEIDELNSKISDSEKAVKEAKGESFKQEVVKKRALIQLKKQLAYDINSLYAVENSDWFSWAENYGYEVKNEQVVNFTGATNSYSKKIVNENEVISHLQQMNDEATELAEEKAQELADKVKAFIEQLLKDEGLL</sequence>
<feature type="coiled-coil region" evidence="1">
    <location>
        <begin position="21"/>
        <end position="110"/>
    </location>
</feature>
<dbReference type="Proteomes" id="UP000001283">
    <property type="component" value="Chromosome"/>
</dbReference>
<reference evidence="2 3" key="1">
    <citation type="journal article" date="2011" name="J. Bacteriol.">
        <title>Complete genome sequence of the industrial strain Bacillus megaterium WSH-002.</title>
        <authorList>
            <person name="Liu L."/>
            <person name="Li Y."/>
            <person name="Zhang J."/>
            <person name="Zou W."/>
            <person name="Zhou Z."/>
            <person name="Liu J."/>
            <person name="Li X."/>
            <person name="Wang L."/>
            <person name="Chen J."/>
        </authorList>
    </citation>
    <scope>NUCLEOTIDE SEQUENCE [LARGE SCALE GENOMIC DNA]</scope>
    <source>
        <strain evidence="2 3">WSH-002</strain>
    </source>
</reference>
<proteinExistence type="predicted"/>
<dbReference type="Gene3D" id="1.10.287.1490">
    <property type="match status" value="1"/>
</dbReference>
<protein>
    <submittedName>
        <fullName evidence="2">Uncharacterized protein</fullName>
    </submittedName>
</protein>
<evidence type="ECO:0000313" key="2">
    <source>
        <dbReference type="EMBL" id="AEN89686.1"/>
    </source>
</evidence>
<organism evidence="2 3">
    <name type="scientific">Priestia megaterium (strain WSH-002)</name>
    <name type="common">Bacillus megaterium</name>
    <dbReference type="NCBI Taxonomy" id="1006007"/>
    <lineage>
        <taxon>Bacteria</taxon>
        <taxon>Bacillati</taxon>
        <taxon>Bacillota</taxon>
        <taxon>Bacilli</taxon>
        <taxon>Bacillales</taxon>
        <taxon>Bacillaceae</taxon>
        <taxon>Priestia</taxon>
    </lineage>
</organism>
<dbReference type="RefSeq" id="WP_014460028.1">
    <property type="nucleotide sequence ID" value="NC_017138.1"/>
</dbReference>
<evidence type="ECO:0000313" key="3">
    <source>
        <dbReference type="Proteomes" id="UP000001283"/>
    </source>
</evidence>